<organism evidence="1 2">
    <name type="scientific">Synchytrium endobioticum</name>
    <dbReference type="NCBI Taxonomy" id="286115"/>
    <lineage>
        <taxon>Eukaryota</taxon>
        <taxon>Fungi</taxon>
        <taxon>Fungi incertae sedis</taxon>
        <taxon>Chytridiomycota</taxon>
        <taxon>Chytridiomycota incertae sedis</taxon>
        <taxon>Chytridiomycetes</taxon>
        <taxon>Synchytriales</taxon>
        <taxon>Synchytriaceae</taxon>
        <taxon>Synchytrium</taxon>
    </lineage>
</organism>
<dbReference type="VEuPathDB" id="FungiDB:SeMB42_g02114"/>
<evidence type="ECO:0000313" key="1">
    <source>
        <dbReference type="EMBL" id="TPX50810.1"/>
    </source>
</evidence>
<sequence length="92" mass="10254">MCQCQEQTGLLRSSIYINDWVIISSVPLLMDRSVAWGAPPIYAGTQWSSRASVSVVQTLLAWVCIFRLDLTYDQLGLDKDAASLLFFASHTI</sequence>
<protein>
    <submittedName>
        <fullName evidence="1">Uncharacterized protein</fullName>
    </submittedName>
</protein>
<dbReference type="EMBL" id="QEAN01000062">
    <property type="protein sequence ID" value="TPX50810.1"/>
    <property type="molecule type" value="Genomic_DNA"/>
</dbReference>
<dbReference type="AlphaFoldDB" id="A0A507DIW4"/>
<gene>
    <name evidence="1" type="ORF">SeMB42_g02114</name>
</gene>
<dbReference type="Proteomes" id="UP000317494">
    <property type="component" value="Unassembled WGS sequence"/>
</dbReference>
<accession>A0A507DIW4</accession>
<comment type="caution">
    <text evidence="1">The sequence shown here is derived from an EMBL/GenBank/DDBJ whole genome shotgun (WGS) entry which is preliminary data.</text>
</comment>
<proteinExistence type="predicted"/>
<evidence type="ECO:0000313" key="2">
    <source>
        <dbReference type="Proteomes" id="UP000317494"/>
    </source>
</evidence>
<keyword evidence="2" id="KW-1185">Reference proteome</keyword>
<name>A0A507DIW4_9FUNG</name>
<reference evidence="1 2" key="1">
    <citation type="journal article" date="2019" name="Sci. Rep.">
        <title>Comparative genomics of chytrid fungi reveal insights into the obligate biotrophic and pathogenic lifestyle of Synchytrium endobioticum.</title>
        <authorList>
            <person name="van de Vossenberg B.T.L.H."/>
            <person name="Warris S."/>
            <person name="Nguyen H.D.T."/>
            <person name="van Gent-Pelzer M.P.E."/>
            <person name="Joly D.L."/>
            <person name="van de Geest H.C."/>
            <person name="Bonants P.J.M."/>
            <person name="Smith D.S."/>
            <person name="Levesque C.A."/>
            <person name="van der Lee T.A.J."/>
        </authorList>
    </citation>
    <scope>NUCLEOTIDE SEQUENCE [LARGE SCALE GENOMIC DNA]</scope>
    <source>
        <strain evidence="1 2">MB42</strain>
    </source>
</reference>